<reference evidence="1" key="1">
    <citation type="submission" date="2022-10" db="EMBL/GenBank/DDBJ databases">
        <title>Culturing micro-colonial fungi from biological soil crusts in the Mojave desert and describing Neophaeococcomyces mojavensis, and introducing the new genera and species Taxawa tesnikishii.</title>
        <authorList>
            <person name="Kurbessoian T."/>
            <person name="Stajich J.E."/>
        </authorList>
    </citation>
    <scope>NUCLEOTIDE SEQUENCE</scope>
    <source>
        <strain evidence="1">JES_112</strain>
    </source>
</reference>
<gene>
    <name evidence="1" type="ORF">H2198_000877</name>
</gene>
<sequence>MAGESWDNQHQAGDEIKVDIRKEKKNSQNRAGQYTFGHQYNTTPANFFAAEMSHETPVELITSVLEKKGRRETGSSSSSSGAEKEIMTNMHSRRRAQNCVSQRAFRERKAKYVKTLEHQLEELHEKHQSLLKSYTKQVDEVSRLNSCIAELSTELTALRQYQGLSSSDLIILNEFDEFDACSLTDTIYNTDVTCHDKTLVDLNSEAAYPKMNASS</sequence>
<organism evidence="1 2">
    <name type="scientific">Neophaeococcomyces mojaviensis</name>
    <dbReference type="NCBI Taxonomy" id="3383035"/>
    <lineage>
        <taxon>Eukaryota</taxon>
        <taxon>Fungi</taxon>
        <taxon>Dikarya</taxon>
        <taxon>Ascomycota</taxon>
        <taxon>Pezizomycotina</taxon>
        <taxon>Eurotiomycetes</taxon>
        <taxon>Chaetothyriomycetidae</taxon>
        <taxon>Chaetothyriales</taxon>
        <taxon>Chaetothyriales incertae sedis</taxon>
        <taxon>Neophaeococcomyces</taxon>
    </lineage>
</organism>
<evidence type="ECO:0000313" key="2">
    <source>
        <dbReference type="Proteomes" id="UP001172386"/>
    </source>
</evidence>
<comment type="caution">
    <text evidence="1">The sequence shown here is derived from an EMBL/GenBank/DDBJ whole genome shotgun (WGS) entry which is preliminary data.</text>
</comment>
<protein>
    <submittedName>
        <fullName evidence="1">Uncharacterized protein</fullName>
    </submittedName>
</protein>
<dbReference type="EMBL" id="JAPDRQ010000009">
    <property type="protein sequence ID" value="KAJ9663360.1"/>
    <property type="molecule type" value="Genomic_DNA"/>
</dbReference>
<dbReference type="Proteomes" id="UP001172386">
    <property type="component" value="Unassembled WGS sequence"/>
</dbReference>
<proteinExistence type="predicted"/>
<accession>A0ACC3AIP2</accession>
<name>A0ACC3AIP2_9EURO</name>
<evidence type="ECO:0000313" key="1">
    <source>
        <dbReference type="EMBL" id="KAJ9663360.1"/>
    </source>
</evidence>
<keyword evidence="2" id="KW-1185">Reference proteome</keyword>